<evidence type="ECO:0000256" key="8">
    <source>
        <dbReference type="ARBA" id="ARBA00023154"/>
    </source>
</evidence>
<evidence type="ECO:0000313" key="17">
    <source>
        <dbReference type="Proteomes" id="UP000017837"/>
    </source>
</evidence>
<feature type="active site" description="Schiff-base intermediate with substrate" evidence="12 14">
    <location>
        <position position="170"/>
    </location>
</feature>
<evidence type="ECO:0000256" key="5">
    <source>
        <dbReference type="ARBA" id="ARBA00022490"/>
    </source>
</evidence>
<comment type="catalytic activity">
    <reaction evidence="11 12">
        <text>L-aspartate 4-semialdehyde + pyruvate = (2S,4S)-4-hydroxy-2,3,4,5-tetrahydrodipicolinate + H2O + H(+)</text>
        <dbReference type="Rhea" id="RHEA:34171"/>
        <dbReference type="ChEBI" id="CHEBI:15361"/>
        <dbReference type="ChEBI" id="CHEBI:15377"/>
        <dbReference type="ChEBI" id="CHEBI:15378"/>
        <dbReference type="ChEBI" id="CHEBI:67139"/>
        <dbReference type="ChEBI" id="CHEBI:537519"/>
        <dbReference type="EC" id="4.3.3.7"/>
    </reaction>
</comment>
<keyword evidence="5 12" id="KW-0963">Cytoplasm</keyword>
<dbReference type="PRINTS" id="PR00146">
    <property type="entry name" value="DHPICSNTHASE"/>
</dbReference>
<evidence type="ECO:0000256" key="6">
    <source>
        <dbReference type="ARBA" id="ARBA00022605"/>
    </source>
</evidence>
<dbReference type="STRING" id="1121022.GCA_000376105_00626"/>
<dbReference type="SUPFAM" id="SSF51569">
    <property type="entry name" value="Aldolase"/>
    <property type="match status" value="1"/>
</dbReference>
<feature type="binding site" evidence="12 15">
    <location>
        <position position="212"/>
    </location>
    <ligand>
        <name>pyruvate</name>
        <dbReference type="ChEBI" id="CHEBI:15361"/>
    </ligand>
</feature>
<dbReference type="Proteomes" id="UP000017837">
    <property type="component" value="Unassembled WGS sequence"/>
</dbReference>
<keyword evidence="9 12" id="KW-0456">Lyase</keyword>
<dbReference type="HAMAP" id="MF_00418">
    <property type="entry name" value="DapA"/>
    <property type="match status" value="1"/>
</dbReference>
<evidence type="ECO:0000256" key="4">
    <source>
        <dbReference type="ARBA" id="ARBA00012086"/>
    </source>
</evidence>
<proteinExistence type="inferred from homology"/>
<dbReference type="GO" id="GO:0008840">
    <property type="term" value="F:4-hydroxy-tetrahydrodipicolinate synthase activity"/>
    <property type="evidence" value="ECO:0007669"/>
    <property type="project" value="UniProtKB-UniRule"/>
</dbReference>
<accession>V4Q0G8</accession>
<feature type="site" description="Part of a proton relay during catalysis" evidence="12">
    <location>
        <position position="116"/>
    </location>
</feature>
<evidence type="ECO:0000256" key="10">
    <source>
        <dbReference type="ARBA" id="ARBA00023270"/>
    </source>
</evidence>
<comment type="subcellular location">
    <subcellularLocation>
        <location evidence="12">Cytoplasm</location>
    </subcellularLocation>
</comment>
<comment type="caution">
    <text evidence="16">The sequence shown here is derived from an EMBL/GenBank/DDBJ whole genome shotgun (WGS) entry which is preliminary data.</text>
</comment>
<dbReference type="GO" id="GO:0019877">
    <property type="term" value="P:diaminopimelate biosynthetic process"/>
    <property type="evidence" value="ECO:0007669"/>
    <property type="project" value="UniProtKB-UniRule"/>
</dbReference>
<dbReference type="RefSeq" id="WP_018080297.1">
    <property type="nucleotide sequence ID" value="NZ_AQWM01000001.1"/>
</dbReference>
<protein>
    <recommendedName>
        <fullName evidence="4 12">4-hydroxy-tetrahydrodipicolinate synthase</fullName>
        <shortName evidence="12">HTPA synthase</shortName>
        <ecNumber evidence="4 12">4.3.3.7</ecNumber>
    </recommendedName>
</protein>
<comment type="pathway">
    <text evidence="2 12">Amino-acid biosynthesis; L-lysine biosynthesis via DAP pathway; (S)-tetrahydrodipicolinate from L-aspartate: step 3/4.</text>
</comment>
<dbReference type="AlphaFoldDB" id="V4Q0G8"/>
<keyword evidence="8 12" id="KW-0457">Lysine biosynthesis</keyword>
<dbReference type="PATRIC" id="fig|1121022.4.peg.1267"/>
<feature type="active site" description="Proton donor/acceptor" evidence="12 14">
    <location>
        <position position="142"/>
    </location>
</feature>
<dbReference type="UniPathway" id="UPA00034">
    <property type="reaction ID" value="UER00017"/>
</dbReference>
<gene>
    <name evidence="12" type="primary">dapA</name>
    <name evidence="16" type="ORF">ABENE_06365</name>
</gene>
<evidence type="ECO:0000256" key="7">
    <source>
        <dbReference type="ARBA" id="ARBA00022915"/>
    </source>
</evidence>
<comment type="caution">
    <text evidence="12">Was originally thought to be a dihydrodipicolinate synthase (DHDPS), catalyzing the condensation of (S)-aspartate-beta-semialdehyde [(S)-ASA] and pyruvate to dihydrodipicolinate (DHDP). However, it was shown in E.coli that the product of the enzymatic reaction is not dihydrodipicolinate but in fact (4S)-4-hydroxy-2,3,4,5-tetrahydro-(2S)-dipicolinic acid (HTPA), and that the consecutive dehydration reaction leading to DHDP is not spontaneous but catalyzed by DapB.</text>
</comment>
<dbReference type="EMBL" id="AWGB01000009">
    <property type="protein sequence ID" value="ESQ93169.1"/>
    <property type="molecule type" value="Genomic_DNA"/>
</dbReference>
<evidence type="ECO:0000256" key="1">
    <source>
        <dbReference type="ARBA" id="ARBA00003294"/>
    </source>
</evidence>
<keyword evidence="7 12" id="KW-0220">Diaminopimelate biosynthesis</keyword>
<evidence type="ECO:0000256" key="2">
    <source>
        <dbReference type="ARBA" id="ARBA00005120"/>
    </source>
</evidence>
<evidence type="ECO:0000256" key="12">
    <source>
        <dbReference type="HAMAP-Rule" id="MF_00418"/>
    </source>
</evidence>
<evidence type="ECO:0000256" key="9">
    <source>
        <dbReference type="ARBA" id="ARBA00023239"/>
    </source>
</evidence>
<organism evidence="16 17">
    <name type="scientific">Asticcacaulis benevestitus DSM 16100 = ATCC BAA-896</name>
    <dbReference type="NCBI Taxonomy" id="1121022"/>
    <lineage>
        <taxon>Bacteria</taxon>
        <taxon>Pseudomonadati</taxon>
        <taxon>Pseudomonadota</taxon>
        <taxon>Alphaproteobacteria</taxon>
        <taxon>Caulobacterales</taxon>
        <taxon>Caulobacteraceae</taxon>
        <taxon>Asticcacaulis</taxon>
    </lineage>
</organism>
<comment type="function">
    <text evidence="1 12">Catalyzes the condensation of (S)-aspartate-beta-semialdehyde [(S)-ASA] and pyruvate to 4-hydroxy-tetrahydrodipicolinate (HTPA).</text>
</comment>
<sequence length="309" mass="32948">MTMTDRAAQPLFRGVITALVTPFKGGEVDYAALEKLVEFQIAGGVHGIVPVGTTGETSTLTMEEHRAVVKLCVEKVAGRIKVIAGAGSNNTAETLELAHHAKEVGADAVLVVAPYYNKPSQEGLYQHFKALNDNVQIPALLYNVPGRTVVDMSNETVARLAKLPNIVGIKDATGDLERISQMRLMIEGSFSYISGDDPTLLGYLAHGGHGVISVTSNVAPAQVVAMYEAVAQNAYETALQWQDKLITLHKVLFADSSPSPTKYAMSRLGLCTDEVRLPIVACSQAVRPLVDQALTLAGVPLAGQERVTA</sequence>
<dbReference type="InterPro" id="IPR002220">
    <property type="entry name" value="DapA-like"/>
</dbReference>
<dbReference type="GO" id="GO:0009089">
    <property type="term" value="P:lysine biosynthetic process via diaminopimelate"/>
    <property type="evidence" value="ECO:0007669"/>
    <property type="project" value="UniProtKB-UniRule"/>
</dbReference>
<comment type="subunit">
    <text evidence="12">Homotetramer; dimer of dimers.</text>
</comment>
<evidence type="ECO:0000256" key="13">
    <source>
        <dbReference type="PIRNR" id="PIRNR001365"/>
    </source>
</evidence>
<keyword evidence="10 12" id="KW-0704">Schiff base</keyword>
<comment type="similarity">
    <text evidence="3 12 13">Belongs to the DapA family.</text>
</comment>
<dbReference type="GO" id="GO:0005829">
    <property type="term" value="C:cytosol"/>
    <property type="evidence" value="ECO:0007669"/>
    <property type="project" value="TreeGrafter"/>
</dbReference>
<evidence type="ECO:0000256" key="15">
    <source>
        <dbReference type="PIRSR" id="PIRSR001365-2"/>
    </source>
</evidence>
<keyword evidence="6 12" id="KW-0028">Amino-acid biosynthesis</keyword>
<dbReference type="InterPro" id="IPR013785">
    <property type="entry name" value="Aldolase_TIM"/>
</dbReference>
<dbReference type="InterPro" id="IPR005263">
    <property type="entry name" value="DapA"/>
</dbReference>
<reference evidence="16 17" key="1">
    <citation type="journal article" date="2014" name="Nature">
        <title>Sequential evolution of bacterial morphology by co-option of a developmental regulator.</title>
        <authorList>
            <person name="Jiang C."/>
            <person name="Brown P.J."/>
            <person name="Ducret A."/>
            <person name="Brun Y.V."/>
        </authorList>
    </citation>
    <scope>NUCLEOTIDE SEQUENCE [LARGE SCALE GENOMIC DNA]</scope>
    <source>
        <strain evidence="16 17">DSM 16100</strain>
    </source>
</reference>
<evidence type="ECO:0000313" key="16">
    <source>
        <dbReference type="EMBL" id="ESQ93169.1"/>
    </source>
</evidence>
<dbReference type="EC" id="4.3.3.7" evidence="4 12"/>
<dbReference type="SMART" id="SM01130">
    <property type="entry name" value="DHDPS"/>
    <property type="match status" value="1"/>
</dbReference>
<evidence type="ECO:0000256" key="14">
    <source>
        <dbReference type="PIRSR" id="PIRSR001365-1"/>
    </source>
</evidence>
<dbReference type="eggNOG" id="COG0329">
    <property type="taxonomic scope" value="Bacteria"/>
</dbReference>
<feature type="site" description="Part of a proton relay during catalysis" evidence="12">
    <location>
        <position position="53"/>
    </location>
</feature>
<evidence type="ECO:0000256" key="3">
    <source>
        <dbReference type="ARBA" id="ARBA00007592"/>
    </source>
</evidence>
<dbReference type="InterPro" id="IPR020625">
    <property type="entry name" value="Schiff_base-form_aldolases_AS"/>
</dbReference>
<feature type="binding site" evidence="12 15">
    <location>
        <position position="54"/>
    </location>
    <ligand>
        <name>pyruvate</name>
        <dbReference type="ChEBI" id="CHEBI:15361"/>
    </ligand>
</feature>
<name>V4Q0G8_9CAUL</name>
<dbReference type="CDD" id="cd00950">
    <property type="entry name" value="DHDPS"/>
    <property type="match status" value="1"/>
</dbReference>
<dbReference type="Gene3D" id="3.20.20.70">
    <property type="entry name" value="Aldolase class I"/>
    <property type="match status" value="1"/>
</dbReference>
<dbReference type="PANTHER" id="PTHR12128:SF66">
    <property type="entry name" value="4-HYDROXY-2-OXOGLUTARATE ALDOLASE, MITOCHONDRIAL"/>
    <property type="match status" value="1"/>
</dbReference>
<dbReference type="PANTHER" id="PTHR12128">
    <property type="entry name" value="DIHYDRODIPICOLINATE SYNTHASE"/>
    <property type="match status" value="1"/>
</dbReference>
<keyword evidence="17" id="KW-1185">Reference proteome</keyword>
<dbReference type="PIRSF" id="PIRSF001365">
    <property type="entry name" value="DHDPS"/>
    <property type="match status" value="1"/>
</dbReference>
<dbReference type="Pfam" id="PF00701">
    <property type="entry name" value="DHDPS"/>
    <property type="match status" value="1"/>
</dbReference>
<evidence type="ECO:0000256" key="11">
    <source>
        <dbReference type="ARBA" id="ARBA00047836"/>
    </source>
</evidence>
<dbReference type="PROSITE" id="PS00666">
    <property type="entry name" value="DHDPS_2"/>
    <property type="match status" value="1"/>
</dbReference>
<dbReference type="NCBIfam" id="TIGR00674">
    <property type="entry name" value="dapA"/>
    <property type="match status" value="1"/>
</dbReference>